<keyword evidence="14" id="KW-1185">Reference proteome</keyword>
<feature type="domain" description="TonB-dependent receptor plug" evidence="12">
    <location>
        <begin position="116"/>
        <end position="244"/>
    </location>
</feature>
<dbReference type="Pfam" id="PF00593">
    <property type="entry name" value="TonB_dep_Rec_b-barrel"/>
    <property type="match status" value="1"/>
</dbReference>
<dbReference type="RefSeq" id="WP_101260144.1">
    <property type="nucleotide sequence ID" value="NZ_MVDD01000002.1"/>
</dbReference>
<organism evidence="13 14">
    <name type="scientific">Labilibaculum filiforme</name>
    <dbReference type="NCBI Taxonomy" id="1940526"/>
    <lineage>
        <taxon>Bacteria</taxon>
        <taxon>Pseudomonadati</taxon>
        <taxon>Bacteroidota</taxon>
        <taxon>Bacteroidia</taxon>
        <taxon>Marinilabiliales</taxon>
        <taxon>Marinifilaceae</taxon>
        <taxon>Labilibaculum</taxon>
    </lineage>
</organism>
<evidence type="ECO:0000256" key="3">
    <source>
        <dbReference type="ARBA" id="ARBA00022452"/>
    </source>
</evidence>
<dbReference type="InterPro" id="IPR023996">
    <property type="entry name" value="TonB-dep_OMP_SusC/RagA"/>
</dbReference>
<evidence type="ECO:0000256" key="4">
    <source>
        <dbReference type="ARBA" id="ARBA00022692"/>
    </source>
</evidence>
<keyword evidence="3 8" id="KW-1134">Transmembrane beta strand</keyword>
<feature type="signal peptide" evidence="10">
    <location>
        <begin position="1"/>
        <end position="20"/>
    </location>
</feature>
<dbReference type="Gene3D" id="2.170.130.10">
    <property type="entry name" value="TonB-dependent receptor, plug domain"/>
    <property type="match status" value="1"/>
</dbReference>
<dbReference type="Gene3D" id="2.60.40.1120">
    <property type="entry name" value="Carboxypeptidase-like, regulatory domain"/>
    <property type="match status" value="1"/>
</dbReference>
<dbReference type="InterPro" id="IPR012910">
    <property type="entry name" value="Plug_dom"/>
</dbReference>
<evidence type="ECO:0000313" key="13">
    <source>
        <dbReference type="EMBL" id="PKQ65034.1"/>
    </source>
</evidence>
<evidence type="ECO:0000256" key="9">
    <source>
        <dbReference type="RuleBase" id="RU003357"/>
    </source>
</evidence>
<dbReference type="Gene3D" id="2.40.170.20">
    <property type="entry name" value="TonB-dependent receptor, beta-barrel domain"/>
    <property type="match status" value="1"/>
</dbReference>
<evidence type="ECO:0000256" key="2">
    <source>
        <dbReference type="ARBA" id="ARBA00022448"/>
    </source>
</evidence>
<keyword evidence="6 8" id="KW-0472">Membrane</keyword>
<dbReference type="AlphaFoldDB" id="A0A2N3I400"/>
<dbReference type="InterPro" id="IPR037066">
    <property type="entry name" value="Plug_dom_sf"/>
</dbReference>
<protein>
    <recommendedName>
        <fullName evidence="15">SusC/RagA family TonB-linked outer membrane protein</fullName>
    </recommendedName>
</protein>
<comment type="caution">
    <text evidence="13">The sequence shown here is derived from an EMBL/GenBank/DDBJ whole genome shotgun (WGS) entry which is preliminary data.</text>
</comment>
<keyword evidence="2 8" id="KW-0813">Transport</keyword>
<proteinExistence type="inferred from homology"/>
<dbReference type="EMBL" id="MVDD01000002">
    <property type="protein sequence ID" value="PKQ65034.1"/>
    <property type="molecule type" value="Genomic_DNA"/>
</dbReference>
<evidence type="ECO:0000256" key="5">
    <source>
        <dbReference type="ARBA" id="ARBA00023077"/>
    </source>
</evidence>
<keyword evidence="10" id="KW-0732">Signal</keyword>
<dbReference type="Pfam" id="PF13715">
    <property type="entry name" value="CarbopepD_reg_2"/>
    <property type="match status" value="1"/>
</dbReference>
<comment type="similarity">
    <text evidence="8 9">Belongs to the TonB-dependent receptor family.</text>
</comment>
<evidence type="ECO:0000256" key="7">
    <source>
        <dbReference type="ARBA" id="ARBA00023237"/>
    </source>
</evidence>
<dbReference type="InterPro" id="IPR000531">
    <property type="entry name" value="Beta-barrel_TonB"/>
</dbReference>
<dbReference type="SUPFAM" id="SSF56935">
    <property type="entry name" value="Porins"/>
    <property type="match status" value="1"/>
</dbReference>
<dbReference type="FunFam" id="2.170.130.10:FF:000008">
    <property type="entry name" value="SusC/RagA family TonB-linked outer membrane protein"/>
    <property type="match status" value="1"/>
</dbReference>
<sequence>MNKSLQILAIIFLFCSQQLAYGQNKTITGTITDDQKLPLPGVSVVIKGTTKGTISDVDGNYSFVVPQGKAILVFSFIGFQDKIIDVSNLTLCNAQLEIETEGLDEVVVIGYGKMKKSDLTGAVSSVTTDKLKGMTISNADQMLKGRLAGVQVTQNSGAPGGAASIRIRGASSINNSNEPLYVIDGIPFSGEGSEIGGFAWAGGTGGQTKVNPLSTIAPSDIVSMDVLKDASATAIYGAAGANGVVIIQTRRGKAGEAKISYEGYMAFQKVAKKLDLMNLREYAQYQTELGKFTQQTVDEAYKDPSVLGEGTDWQDAIYRTAPLQSHQLSLTAGSEKFKLAASVGYMNQDGIIFGSGFKRYNSRLNVDGEVRKWLKMGASLAVTHTDETITRQDGTDGVIMQSLTMQPSVPVFNFDGSWAGPGDINGASQYNPVWLAKMQNNTLVRNRAMGNVYLSIDPIKNLNIRSEFGYDISSSKNKSFIPTYDFGLISSDLNKMMQREDNSVYWLWKNYATYNFKIEKHGFNIMAGAEMSKTAWEGTQLIKQGFTTDDIFVMTEDGVFVSNDGSKDEATSSSVFSRFNYNYDDRYLLTATFRADGSSKFGSDNKWGYFPSAAVAWRVSQESFLKSSDLVSNLKLRLGYGMVGNSNIGTYKYGSAMHTMTTPLGTAYRLANVSNPKLKWEASQQYNAGIDLGIIQNKVSLTVDMYRKSTKDLLMQVSIPSYLGDENEYNGIAAPFVNIGETRNQGVEVSLNTVNLSNDKFKWSTDVVVSVNRNKVIALNDDSQVIYGNLDWWSEFQTATAIMVGQPMGVYYGYKTDRLFTDEGDILNSPVQVKDPGNSDVNLYNQKTGVYVGDIKFQDLNSDGVIDDNDQTVIGDPNPEFTFGFNNTFSYKNLELSVGVSGVYGGDVLNFSRFRTEGMTSIWDNQSKAVVNRAQVGTDGSGNAYLLNSEANIPRPSTNDFNRNTRMSDRWIEDGSYLRISNITLGYSVPKSALKYIGLSNVKFYGTVQNVFTWTNYSGYDPEVGAYNQSALYQNIDMGRYPTPRTYTFGINVGF</sequence>
<dbReference type="InterPro" id="IPR036942">
    <property type="entry name" value="Beta-barrel_TonB_sf"/>
</dbReference>
<keyword evidence="4 8" id="KW-0812">Transmembrane</keyword>
<name>A0A2N3I400_9BACT</name>
<comment type="subcellular location">
    <subcellularLocation>
        <location evidence="1 8">Cell outer membrane</location>
        <topology evidence="1 8">Multi-pass membrane protein</topology>
    </subcellularLocation>
</comment>
<evidence type="ECO:0000256" key="1">
    <source>
        <dbReference type="ARBA" id="ARBA00004571"/>
    </source>
</evidence>
<dbReference type="InterPro" id="IPR008969">
    <property type="entry name" value="CarboxyPept-like_regulatory"/>
</dbReference>
<reference evidence="13 14" key="1">
    <citation type="journal article" date="2017" name="Front. Microbiol.">
        <title>Labilibaculum manganireducens gen. nov., sp. nov. and Labilibaculum filiforme sp. nov., Novel Bacteroidetes Isolated from Subsurface Sediments of the Baltic Sea.</title>
        <authorList>
            <person name="Vandieken V."/>
            <person name="Marshall I.P."/>
            <person name="Niemann H."/>
            <person name="Engelen B."/>
            <person name="Cypionka H."/>
        </authorList>
    </citation>
    <scope>NUCLEOTIDE SEQUENCE [LARGE SCALE GENOMIC DNA]</scope>
    <source>
        <strain evidence="13 14">59.16B</strain>
    </source>
</reference>
<keyword evidence="5 9" id="KW-0798">TonB box</keyword>
<dbReference type="GO" id="GO:0009279">
    <property type="term" value="C:cell outer membrane"/>
    <property type="evidence" value="ECO:0007669"/>
    <property type="project" value="UniProtKB-SubCell"/>
</dbReference>
<dbReference type="NCBIfam" id="TIGR04056">
    <property type="entry name" value="OMP_RagA_SusC"/>
    <property type="match status" value="1"/>
</dbReference>
<dbReference type="PROSITE" id="PS52016">
    <property type="entry name" value="TONB_DEPENDENT_REC_3"/>
    <property type="match status" value="1"/>
</dbReference>
<dbReference type="Proteomes" id="UP000233535">
    <property type="component" value="Unassembled WGS sequence"/>
</dbReference>
<dbReference type="InterPro" id="IPR039426">
    <property type="entry name" value="TonB-dep_rcpt-like"/>
</dbReference>
<dbReference type="InterPro" id="IPR023997">
    <property type="entry name" value="TonB-dep_OMP_SusC/RagA_CS"/>
</dbReference>
<evidence type="ECO:0000256" key="6">
    <source>
        <dbReference type="ARBA" id="ARBA00023136"/>
    </source>
</evidence>
<evidence type="ECO:0000259" key="11">
    <source>
        <dbReference type="Pfam" id="PF00593"/>
    </source>
</evidence>
<dbReference type="SUPFAM" id="SSF49464">
    <property type="entry name" value="Carboxypeptidase regulatory domain-like"/>
    <property type="match status" value="1"/>
</dbReference>
<feature type="domain" description="TonB-dependent receptor-like beta-barrel" evidence="11">
    <location>
        <begin position="412"/>
        <end position="843"/>
    </location>
</feature>
<evidence type="ECO:0000313" key="14">
    <source>
        <dbReference type="Proteomes" id="UP000233535"/>
    </source>
</evidence>
<accession>A0A2N3I400</accession>
<gene>
    <name evidence="13" type="ORF">BZG02_04155</name>
</gene>
<evidence type="ECO:0008006" key="15">
    <source>
        <dbReference type="Google" id="ProtNLM"/>
    </source>
</evidence>
<evidence type="ECO:0000256" key="8">
    <source>
        <dbReference type="PROSITE-ProRule" id="PRU01360"/>
    </source>
</evidence>
<evidence type="ECO:0000259" key="12">
    <source>
        <dbReference type="Pfam" id="PF07715"/>
    </source>
</evidence>
<feature type="chain" id="PRO_5015007982" description="SusC/RagA family TonB-linked outer membrane protein" evidence="10">
    <location>
        <begin position="21"/>
        <end position="1055"/>
    </location>
</feature>
<dbReference type="NCBIfam" id="TIGR04057">
    <property type="entry name" value="SusC_RagA_signa"/>
    <property type="match status" value="1"/>
</dbReference>
<keyword evidence="7 8" id="KW-0998">Cell outer membrane</keyword>
<evidence type="ECO:0000256" key="10">
    <source>
        <dbReference type="SAM" id="SignalP"/>
    </source>
</evidence>
<dbReference type="OrthoDB" id="9768177at2"/>
<dbReference type="Pfam" id="PF07715">
    <property type="entry name" value="Plug"/>
    <property type="match status" value="1"/>
</dbReference>